<dbReference type="PANTHER" id="PTHR47074">
    <property type="entry name" value="BNAC02G40300D PROTEIN"/>
    <property type="match status" value="1"/>
</dbReference>
<protein>
    <recommendedName>
        <fullName evidence="1">RNase H type-1 domain-containing protein</fullName>
    </recommendedName>
</protein>
<dbReference type="InterPro" id="IPR052929">
    <property type="entry name" value="RNase_H-like_EbsB-rel"/>
</dbReference>
<feature type="non-terminal residue" evidence="2">
    <location>
        <position position="222"/>
    </location>
</feature>
<dbReference type="Gramene" id="A05p12500.2_BraZ1">
    <property type="protein sequence ID" value="A05p12500.2_BraZ1.CDS.1"/>
    <property type="gene ID" value="A05g12500.2_BraZ1"/>
</dbReference>
<dbReference type="InterPro" id="IPR044730">
    <property type="entry name" value="RNase_H-like_dom_plant"/>
</dbReference>
<dbReference type="EMBL" id="LS974621">
    <property type="protein sequence ID" value="CAG7874729.1"/>
    <property type="molecule type" value="Genomic_DNA"/>
</dbReference>
<dbReference type="InterPro" id="IPR036397">
    <property type="entry name" value="RNaseH_sf"/>
</dbReference>
<sequence>TKWLWKCWNELIFNSKVWSPGVLHSKITDDLVEWHRFNQIPTTTTRCISISTPDAVIKFWQPSSPEDWVKCNYDVSHHLGRQESGTGWIIQNKYGIVLDCGMGIFEGRSTIEEGECTALIWAIQAAYSLGYKKVIFEGDNIQVTRCLQAKLQKYRCLQATNINLRLENYLMTIPVWKSHFHNIKFVYRSRSANSCADLLAIKSLTSNNAWSVFHTCLHPSSP</sequence>
<dbReference type="SUPFAM" id="SSF53098">
    <property type="entry name" value="Ribonuclease H-like"/>
    <property type="match status" value="1"/>
</dbReference>
<reference evidence="2 3" key="1">
    <citation type="submission" date="2021-07" db="EMBL/GenBank/DDBJ databases">
        <authorList>
            <consortium name="Genoscope - CEA"/>
            <person name="William W."/>
        </authorList>
    </citation>
    <scope>NUCLEOTIDE SEQUENCE [LARGE SCALE GENOMIC DNA]</scope>
</reference>
<gene>
    <name evidence="2" type="ORF">BRAPAZ1V2_A05P12500.2</name>
</gene>
<dbReference type="Pfam" id="PF13456">
    <property type="entry name" value="RVT_3"/>
    <property type="match status" value="1"/>
</dbReference>
<feature type="non-terminal residue" evidence="2">
    <location>
        <position position="1"/>
    </location>
</feature>
<dbReference type="Gene3D" id="3.30.420.10">
    <property type="entry name" value="Ribonuclease H-like superfamily/Ribonuclease H"/>
    <property type="match status" value="1"/>
</dbReference>
<dbReference type="GO" id="GO:0004523">
    <property type="term" value="F:RNA-DNA hybrid ribonuclease activity"/>
    <property type="evidence" value="ECO:0007669"/>
    <property type="project" value="InterPro"/>
</dbReference>
<dbReference type="AlphaFoldDB" id="A0A8D9DFU6"/>
<accession>A0A8D9DFU6</accession>
<evidence type="ECO:0000259" key="1">
    <source>
        <dbReference type="Pfam" id="PF13456"/>
    </source>
</evidence>
<feature type="domain" description="RNase H type-1" evidence="1">
    <location>
        <begin position="72"/>
        <end position="200"/>
    </location>
</feature>
<dbReference type="PANTHER" id="PTHR47074:SF78">
    <property type="entry name" value="GB|AAF30348.1-RELATED"/>
    <property type="match status" value="1"/>
</dbReference>
<evidence type="ECO:0000313" key="2">
    <source>
        <dbReference type="EMBL" id="CAG7874729.1"/>
    </source>
</evidence>
<dbReference type="CDD" id="cd06222">
    <property type="entry name" value="RNase_H_like"/>
    <property type="match status" value="1"/>
</dbReference>
<dbReference type="InterPro" id="IPR002156">
    <property type="entry name" value="RNaseH_domain"/>
</dbReference>
<name>A0A8D9DFU6_BRACM</name>
<dbReference type="Proteomes" id="UP000694005">
    <property type="component" value="Chromosome A05"/>
</dbReference>
<organism evidence="2 3">
    <name type="scientific">Brassica campestris</name>
    <name type="common">Field mustard</name>
    <dbReference type="NCBI Taxonomy" id="3711"/>
    <lineage>
        <taxon>Eukaryota</taxon>
        <taxon>Viridiplantae</taxon>
        <taxon>Streptophyta</taxon>
        <taxon>Embryophyta</taxon>
        <taxon>Tracheophyta</taxon>
        <taxon>Spermatophyta</taxon>
        <taxon>Magnoliopsida</taxon>
        <taxon>eudicotyledons</taxon>
        <taxon>Gunneridae</taxon>
        <taxon>Pentapetalae</taxon>
        <taxon>rosids</taxon>
        <taxon>malvids</taxon>
        <taxon>Brassicales</taxon>
        <taxon>Brassicaceae</taxon>
        <taxon>Brassiceae</taxon>
        <taxon>Brassica</taxon>
    </lineage>
</organism>
<evidence type="ECO:0000313" key="3">
    <source>
        <dbReference type="Proteomes" id="UP000694005"/>
    </source>
</evidence>
<dbReference type="GO" id="GO:0003676">
    <property type="term" value="F:nucleic acid binding"/>
    <property type="evidence" value="ECO:0007669"/>
    <property type="project" value="InterPro"/>
</dbReference>
<proteinExistence type="predicted"/>
<dbReference type="InterPro" id="IPR012337">
    <property type="entry name" value="RNaseH-like_sf"/>
</dbReference>